<evidence type="ECO:0000256" key="1">
    <source>
        <dbReference type="ARBA" id="ARBA00001968"/>
    </source>
</evidence>
<comment type="catalytic activity">
    <reaction evidence="4">
        <text>a 2'-deoxyribonucleoside 5'-triphosphate + H2O = a 2'-deoxyribonucleoside 5'-phosphate + diphosphate + H(+)</text>
        <dbReference type="Rhea" id="RHEA:44644"/>
        <dbReference type="ChEBI" id="CHEBI:15377"/>
        <dbReference type="ChEBI" id="CHEBI:15378"/>
        <dbReference type="ChEBI" id="CHEBI:33019"/>
        <dbReference type="ChEBI" id="CHEBI:61560"/>
        <dbReference type="ChEBI" id="CHEBI:65317"/>
        <dbReference type="EC" id="3.6.1.9"/>
    </reaction>
</comment>
<comment type="similarity">
    <text evidence="4">Belongs to the Maf family.</text>
</comment>
<dbReference type="InterPro" id="IPR003697">
    <property type="entry name" value="Maf-like"/>
</dbReference>
<accession>A0A368BPW1</accession>
<dbReference type="Proteomes" id="UP000252147">
    <property type="component" value="Unassembled WGS sequence"/>
</dbReference>
<dbReference type="GO" id="GO:0009117">
    <property type="term" value="P:nucleotide metabolic process"/>
    <property type="evidence" value="ECO:0007669"/>
    <property type="project" value="UniProtKB-KW"/>
</dbReference>
<organism evidence="5 6">
    <name type="scientific">SAR86 cluster bacterium</name>
    <dbReference type="NCBI Taxonomy" id="2030880"/>
    <lineage>
        <taxon>Bacteria</taxon>
        <taxon>Pseudomonadati</taxon>
        <taxon>Pseudomonadota</taxon>
        <taxon>Gammaproteobacteria</taxon>
        <taxon>SAR86 cluster</taxon>
    </lineage>
</organism>
<comment type="function">
    <text evidence="4">Nucleoside triphosphate pyrophosphatase. May have a dual role in cell division arrest and in preventing the incorporation of modified nucleotides into cellular nucleic acids.</text>
</comment>
<keyword evidence="2 4" id="KW-0378">Hydrolase</keyword>
<dbReference type="PIRSF" id="PIRSF006305">
    <property type="entry name" value="Maf"/>
    <property type="match status" value="1"/>
</dbReference>
<evidence type="ECO:0000256" key="4">
    <source>
        <dbReference type="HAMAP-Rule" id="MF_00528"/>
    </source>
</evidence>
<dbReference type="SUPFAM" id="SSF52972">
    <property type="entry name" value="ITPase-like"/>
    <property type="match status" value="1"/>
</dbReference>
<sequence>MLLLASASQRRTELLDLIKIEHKVVAQNFDEDSVTNSDPFMHSQEIVKGKNESAYNLLNQEDKKLPILTSDTLVFTPSGEILGKPMNDDDNIAMLEKFSNTTHSVFSSVMVRLQDQIKIKTCETLVTFKKLSEDEIKSYVYSNEGKGKAGGYGIHGPAGKFISRIEGSYTNVVGLPVHETYEILSDLKII</sequence>
<keyword evidence="4" id="KW-0963">Cytoplasm</keyword>
<keyword evidence="3 4" id="KW-0546">Nucleotide metabolism</keyword>
<dbReference type="AlphaFoldDB" id="A0A368BPW1"/>
<dbReference type="InterPro" id="IPR029001">
    <property type="entry name" value="ITPase-like_fam"/>
</dbReference>
<evidence type="ECO:0000256" key="2">
    <source>
        <dbReference type="ARBA" id="ARBA00022801"/>
    </source>
</evidence>
<comment type="cofactor">
    <cofactor evidence="1 4">
        <name>a divalent metal cation</name>
        <dbReference type="ChEBI" id="CHEBI:60240"/>
    </cofactor>
</comment>
<dbReference type="PANTHER" id="PTHR43213:SF5">
    <property type="entry name" value="BIFUNCTIONAL DTTP_UTP PYROPHOSPHATASE_METHYLTRANSFERASE PROTEIN-RELATED"/>
    <property type="match status" value="1"/>
</dbReference>
<dbReference type="GO" id="GO:0047429">
    <property type="term" value="F:nucleoside triphosphate diphosphatase activity"/>
    <property type="evidence" value="ECO:0007669"/>
    <property type="project" value="UniProtKB-EC"/>
</dbReference>
<dbReference type="CDD" id="cd00555">
    <property type="entry name" value="Maf"/>
    <property type="match status" value="1"/>
</dbReference>
<proteinExistence type="inferred from homology"/>
<dbReference type="GO" id="GO:0005737">
    <property type="term" value="C:cytoplasm"/>
    <property type="evidence" value="ECO:0007669"/>
    <property type="project" value="UniProtKB-SubCell"/>
</dbReference>
<name>A0A368BPW1_9GAMM</name>
<protein>
    <recommendedName>
        <fullName evidence="4">Nucleoside triphosphate pyrophosphatase</fullName>
        <ecNumber evidence="4">3.6.1.9</ecNumber>
    </recommendedName>
    <alternativeName>
        <fullName evidence="4">Nucleotide pyrophosphatase</fullName>
        <shortName evidence="4">Nucleotide PPase</shortName>
    </alternativeName>
</protein>
<dbReference type="Gene3D" id="3.90.950.10">
    <property type="match status" value="1"/>
</dbReference>
<dbReference type="EMBL" id="QOPD01000001">
    <property type="protein sequence ID" value="RCL39358.1"/>
    <property type="molecule type" value="Genomic_DNA"/>
</dbReference>
<evidence type="ECO:0000313" key="6">
    <source>
        <dbReference type="Proteomes" id="UP000252147"/>
    </source>
</evidence>
<comment type="caution">
    <text evidence="5">The sequence shown here is derived from an EMBL/GenBank/DDBJ whole genome shotgun (WGS) entry which is preliminary data.</text>
</comment>
<reference evidence="5 6" key="1">
    <citation type="journal article" date="2018" name="Microbiome">
        <title>Fine metagenomic profile of the Mediterranean stratified and mixed water columns revealed by assembly and recruitment.</title>
        <authorList>
            <person name="Haro-Moreno J.M."/>
            <person name="Lopez-Perez M."/>
            <person name="De La Torre J.R."/>
            <person name="Picazo A."/>
            <person name="Camacho A."/>
            <person name="Rodriguez-Valera F."/>
        </authorList>
    </citation>
    <scope>NUCLEOTIDE SEQUENCE [LARGE SCALE GENOMIC DNA]</scope>
    <source>
        <strain evidence="5">MED-G83</strain>
    </source>
</reference>
<dbReference type="Pfam" id="PF02545">
    <property type="entry name" value="Maf"/>
    <property type="match status" value="1"/>
</dbReference>
<dbReference type="HAMAP" id="MF_00528">
    <property type="entry name" value="Maf"/>
    <property type="match status" value="1"/>
</dbReference>
<dbReference type="NCBIfam" id="TIGR00172">
    <property type="entry name" value="maf"/>
    <property type="match status" value="1"/>
</dbReference>
<comment type="subcellular location">
    <subcellularLocation>
        <location evidence="4">Cytoplasm</location>
    </subcellularLocation>
</comment>
<gene>
    <name evidence="5" type="primary">maf</name>
    <name evidence="5" type="ORF">DBW97_01110</name>
</gene>
<comment type="catalytic activity">
    <reaction evidence="4">
        <text>a ribonucleoside 5'-triphosphate + H2O = a ribonucleoside 5'-phosphate + diphosphate + H(+)</text>
        <dbReference type="Rhea" id="RHEA:23996"/>
        <dbReference type="ChEBI" id="CHEBI:15377"/>
        <dbReference type="ChEBI" id="CHEBI:15378"/>
        <dbReference type="ChEBI" id="CHEBI:33019"/>
        <dbReference type="ChEBI" id="CHEBI:58043"/>
        <dbReference type="ChEBI" id="CHEBI:61557"/>
        <dbReference type="EC" id="3.6.1.9"/>
    </reaction>
</comment>
<dbReference type="EC" id="3.6.1.9" evidence="4"/>
<evidence type="ECO:0000256" key="3">
    <source>
        <dbReference type="ARBA" id="ARBA00023080"/>
    </source>
</evidence>
<dbReference type="PANTHER" id="PTHR43213">
    <property type="entry name" value="BIFUNCTIONAL DTTP/UTP PYROPHOSPHATASE/METHYLTRANSFERASE PROTEIN-RELATED"/>
    <property type="match status" value="1"/>
</dbReference>
<feature type="active site" description="Proton acceptor" evidence="4">
    <location>
        <position position="71"/>
    </location>
</feature>
<comment type="caution">
    <text evidence="4">Lacks conserved residue(s) required for the propagation of feature annotation.</text>
</comment>
<evidence type="ECO:0000313" key="5">
    <source>
        <dbReference type="EMBL" id="RCL39358.1"/>
    </source>
</evidence>